<sequence>GVYFSLIVGRLRAEEQDVLVDCPRVERVVQRIPRVRPPQGFALSQAREEARKVRLLHTMLK</sequence>
<feature type="non-terminal residue" evidence="6">
    <location>
        <position position="1"/>
    </location>
</feature>
<keyword evidence="2" id="KW-0812">Transmembrane</keyword>
<proteinExistence type="predicted"/>
<keyword evidence="5" id="KW-0472">Membrane</keyword>
<reference evidence="6 7" key="1">
    <citation type="submission" date="2024-05" db="EMBL/GenBank/DDBJ databases">
        <title>Genome sequencing and assembly of Indian major carp, Cirrhinus mrigala (Hamilton, 1822).</title>
        <authorList>
            <person name="Mohindra V."/>
            <person name="Chowdhury L.M."/>
            <person name="Lal K."/>
            <person name="Jena J.K."/>
        </authorList>
    </citation>
    <scope>NUCLEOTIDE SEQUENCE [LARGE SCALE GENOMIC DNA]</scope>
    <source>
        <strain evidence="6">CM1030</strain>
        <tissue evidence="6">Blood</tissue>
    </source>
</reference>
<dbReference type="EMBL" id="JAMKFB020000001">
    <property type="protein sequence ID" value="KAL0202828.1"/>
    <property type="molecule type" value="Genomic_DNA"/>
</dbReference>
<evidence type="ECO:0000256" key="3">
    <source>
        <dbReference type="ARBA" id="ARBA00022737"/>
    </source>
</evidence>
<evidence type="ECO:0000256" key="5">
    <source>
        <dbReference type="ARBA" id="ARBA00023136"/>
    </source>
</evidence>
<evidence type="ECO:0000313" key="7">
    <source>
        <dbReference type="Proteomes" id="UP001529510"/>
    </source>
</evidence>
<comment type="caution">
    <text evidence="6">The sequence shown here is derived from an EMBL/GenBank/DDBJ whole genome shotgun (WGS) entry which is preliminary data.</text>
</comment>
<dbReference type="PANTHER" id="PTHR46730">
    <property type="entry name" value="POLYCYSTIN-1"/>
    <property type="match status" value="1"/>
</dbReference>
<protein>
    <submittedName>
        <fullName evidence="6">Uncharacterized protein</fullName>
    </submittedName>
</protein>
<evidence type="ECO:0000313" key="6">
    <source>
        <dbReference type="EMBL" id="KAL0202828.1"/>
    </source>
</evidence>
<dbReference type="PANTHER" id="PTHR46730:SF3">
    <property type="entry name" value="POLYCYSTIN-1"/>
    <property type="match status" value="1"/>
</dbReference>
<evidence type="ECO:0000256" key="2">
    <source>
        <dbReference type="ARBA" id="ARBA00022692"/>
    </source>
</evidence>
<keyword evidence="4" id="KW-1133">Transmembrane helix</keyword>
<feature type="non-terminal residue" evidence="6">
    <location>
        <position position="61"/>
    </location>
</feature>
<dbReference type="Proteomes" id="UP001529510">
    <property type="component" value="Unassembled WGS sequence"/>
</dbReference>
<gene>
    <name evidence="6" type="ORF">M9458_000846</name>
</gene>
<accession>A0ABD0RWQ6</accession>
<keyword evidence="7" id="KW-1185">Reference proteome</keyword>
<dbReference type="GO" id="GO:0016020">
    <property type="term" value="C:membrane"/>
    <property type="evidence" value="ECO:0007669"/>
    <property type="project" value="UniProtKB-SubCell"/>
</dbReference>
<evidence type="ECO:0000256" key="1">
    <source>
        <dbReference type="ARBA" id="ARBA00004370"/>
    </source>
</evidence>
<keyword evidence="3" id="KW-0677">Repeat</keyword>
<name>A0ABD0RWQ6_CIRMR</name>
<dbReference type="AlphaFoldDB" id="A0ABD0RWQ6"/>
<organism evidence="6 7">
    <name type="scientific">Cirrhinus mrigala</name>
    <name type="common">Mrigala</name>
    <dbReference type="NCBI Taxonomy" id="683832"/>
    <lineage>
        <taxon>Eukaryota</taxon>
        <taxon>Metazoa</taxon>
        <taxon>Chordata</taxon>
        <taxon>Craniata</taxon>
        <taxon>Vertebrata</taxon>
        <taxon>Euteleostomi</taxon>
        <taxon>Actinopterygii</taxon>
        <taxon>Neopterygii</taxon>
        <taxon>Teleostei</taxon>
        <taxon>Ostariophysi</taxon>
        <taxon>Cypriniformes</taxon>
        <taxon>Cyprinidae</taxon>
        <taxon>Labeoninae</taxon>
        <taxon>Labeonini</taxon>
        <taxon>Cirrhinus</taxon>
    </lineage>
</organism>
<evidence type="ECO:0000256" key="4">
    <source>
        <dbReference type="ARBA" id="ARBA00022989"/>
    </source>
</evidence>
<comment type="subcellular location">
    <subcellularLocation>
        <location evidence="1">Membrane</location>
    </subcellularLocation>
</comment>